<evidence type="ECO:0000259" key="4">
    <source>
        <dbReference type="Pfam" id="PF00535"/>
    </source>
</evidence>
<comment type="similarity">
    <text evidence="1">Belongs to the glycosyltransferase 2 family.</text>
</comment>
<evidence type="ECO:0000256" key="2">
    <source>
        <dbReference type="ARBA" id="ARBA00022676"/>
    </source>
</evidence>
<evidence type="ECO:0000313" key="5">
    <source>
        <dbReference type="EMBL" id="MBO8464905.1"/>
    </source>
</evidence>
<reference evidence="5" key="2">
    <citation type="journal article" date="2021" name="PeerJ">
        <title>Extensive microbial diversity within the chicken gut microbiome revealed by metagenomics and culture.</title>
        <authorList>
            <person name="Gilroy R."/>
            <person name="Ravi A."/>
            <person name="Getino M."/>
            <person name="Pursley I."/>
            <person name="Horton D.L."/>
            <person name="Alikhan N.F."/>
            <person name="Baker D."/>
            <person name="Gharbi K."/>
            <person name="Hall N."/>
            <person name="Watson M."/>
            <person name="Adriaenssens E.M."/>
            <person name="Foster-Nyarko E."/>
            <person name="Jarju S."/>
            <person name="Secka A."/>
            <person name="Antonio M."/>
            <person name="Oren A."/>
            <person name="Chaudhuri R.R."/>
            <person name="La Ragione R."/>
            <person name="Hildebrand F."/>
            <person name="Pallen M.J."/>
        </authorList>
    </citation>
    <scope>NUCLEOTIDE SEQUENCE</scope>
    <source>
        <strain evidence="5">10037</strain>
    </source>
</reference>
<keyword evidence="3" id="KW-0808">Transferase</keyword>
<gene>
    <name evidence="5" type="ORF">IAB93_02780</name>
</gene>
<sequence>MPSIAVVILNWNGIGFMKKFIPGVVSSCKRLGEARPGWTARTIIADNGSTDGSVEWMKTLGEDVGTLFFDKNHGFTGGYNKAFRELGGTGFRANDTGDNAPCGEYDYFLLLNSDIEVTGDWLIPLAEWMETHPSCGIASPKLRSHGERSEFEYAGAAGGFIDRWGFPFCRGRVMSDIETDNGQYDRPCMTFWATGAAMMARREVYRQCGGLDEAFFAHMEEIDLCWRAQLLGWQVWNVPQSTVFHVGGGALPNESPRKLYLNFRNNLFMLHKNLPARKRGLFIFFRMLLDGAAGAVYLLKGKGKYCKSVIDAHRDFRRMKNGLAISPRRPAEELAKAGITDRNGRLRTVWHGSILLPFGNRKRFFRGLETAACCPSEGK</sequence>
<dbReference type="InterPro" id="IPR029044">
    <property type="entry name" value="Nucleotide-diphossugar_trans"/>
</dbReference>
<dbReference type="AlphaFoldDB" id="A0A9D9I3E9"/>
<proteinExistence type="inferred from homology"/>
<dbReference type="InterPro" id="IPR001173">
    <property type="entry name" value="Glyco_trans_2-like"/>
</dbReference>
<dbReference type="GO" id="GO:0016757">
    <property type="term" value="F:glycosyltransferase activity"/>
    <property type="evidence" value="ECO:0007669"/>
    <property type="project" value="UniProtKB-KW"/>
</dbReference>
<evidence type="ECO:0000256" key="3">
    <source>
        <dbReference type="ARBA" id="ARBA00022679"/>
    </source>
</evidence>
<evidence type="ECO:0000256" key="1">
    <source>
        <dbReference type="ARBA" id="ARBA00006739"/>
    </source>
</evidence>
<accession>A0A9D9I3E9</accession>
<feature type="domain" description="Glycosyltransferase 2-like" evidence="4">
    <location>
        <begin position="7"/>
        <end position="138"/>
    </location>
</feature>
<keyword evidence="2" id="KW-0328">Glycosyltransferase</keyword>
<evidence type="ECO:0000313" key="6">
    <source>
        <dbReference type="Proteomes" id="UP000823597"/>
    </source>
</evidence>
<comment type="caution">
    <text evidence="5">The sequence shown here is derived from an EMBL/GenBank/DDBJ whole genome shotgun (WGS) entry which is preliminary data.</text>
</comment>
<dbReference type="Pfam" id="PF00535">
    <property type="entry name" value="Glycos_transf_2"/>
    <property type="match status" value="1"/>
</dbReference>
<reference evidence="5" key="1">
    <citation type="submission" date="2020-10" db="EMBL/GenBank/DDBJ databases">
        <authorList>
            <person name="Gilroy R."/>
        </authorList>
    </citation>
    <scope>NUCLEOTIDE SEQUENCE</scope>
    <source>
        <strain evidence="5">10037</strain>
    </source>
</reference>
<dbReference type="PANTHER" id="PTHR43179:SF12">
    <property type="entry name" value="GALACTOFURANOSYLTRANSFERASE GLFT2"/>
    <property type="match status" value="1"/>
</dbReference>
<dbReference type="EMBL" id="JADIME010000031">
    <property type="protein sequence ID" value="MBO8464905.1"/>
    <property type="molecule type" value="Genomic_DNA"/>
</dbReference>
<name>A0A9D9I3E9_9BACT</name>
<dbReference type="Gene3D" id="3.90.550.10">
    <property type="entry name" value="Spore Coat Polysaccharide Biosynthesis Protein SpsA, Chain A"/>
    <property type="match status" value="1"/>
</dbReference>
<dbReference type="SUPFAM" id="SSF53448">
    <property type="entry name" value="Nucleotide-diphospho-sugar transferases"/>
    <property type="match status" value="1"/>
</dbReference>
<dbReference type="PANTHER" id="PTHR43179">
    <property type="entry name" value="RHAMNOSYLTRANSFERASE WBBL"/>
    <property type="match status" value="1"/>
</dbReference>
<protein>
    <submittedName>
        <fullName evidence="5">Glycosyltransferase family 2 protein</fullName>
    </submittedName>
</protein>
<organism evidence="5 6">
    <name type="scientific">Candidatus Merdivivens pullistercoris</name>
    <dbReference type="NCBI Taxonomy" id="2840873"/>
    <lineage>
        <taxon>Bacteria</taxon>
        <taxon>Pseudomonadati</taxon>
        <taxon>Bacteroidota</taxon>
        <taxon>Bacteroidia</taxon>
        <taxon>Bacteroidales</taxon>
        <taxon>Muribaculaceae</taxon>
        <taxon>Muribaculaceae incertae sedis</taxon>
        <taxon>Candidatus Merdivivens</taxon>
    </lineage>
</organism>
<dbReference type="Proteomes" id="UP000823597">
    <property type="component" value="Unassembled WGS sequence"/>
</dbReference>
<dbReference type="CDD" id="cd04186">
    <property type="entry name" value="GT_2_like_c"/>
    <property type="match status" value="1"/>
</dbReference>